<dbReference type="InterPro" id="IPR001932">
    <property type="entry name" value="PPM-type_phosphatase-like_dom"/>
</dbReference>
<dbReference type="InterPro" id="IPR036457">
    <property type="entry name" value="PPM-type-like_dom_sf"/>
</dbReference>
<keyword evidence="4" id="KW-1185">Reference proteome</keyword>
<dbReference type="Gene3D" id="3.60.40.10">
    <property type="entry name" value="PPM-type phosphatase domain"/>
    <property type="match status" value="1"/>
</dbReference>
<dbReference type="EMBL" id="JAGSCS010000001">
    <property type="protein sequence ID" value="MBR0574915.1"/>
    <property type="molecule type" value="Genomic_DNA"/>
</dbReference>
<evidence type="ECO:0000256" key="1">
    <source>
        <dbReference type="ARBA" id="ARBA00022801"/>
    </source>
</evidence>
<gene>
    <name evidence="3" type="ORF">KCG48_01035</name>
</gene>
<dbReference type="PANTHER" id="PTHR43156">
    <property type="entry name" value="STAGE II SPORULATION PROTEIN E-RELATED"/>
    <property type="match status" value="1"/>
</dbReference>
<reference evidence="3" key="1">
    <citation type="submission" date="2021-04" db="EMBL/GenBank/DDBJ databases">
        <title>Proteiniclasticum sedimins sp. nov., an obligate anaerobic bacterium isolated from anaerobic sludge.</title>
        <authorList>
            <person name="Liu J."/>
        </authorList>
    </citation>
    <scope>NUCLEOTIDE SEQUENCE</scope>
    <source>
        <strain evidence="3">BAD-10</strain>
    </source>
</reference>
<proteinExistence type="predicted"/>
<dbReference type="RefSeq" id="WP_211799428.1">
    <property type="nucleotide sequence ID" value="NZ_JAGSCS010000001.1"/>
</dbReference>
<dbReference type="GO" id="GO:0016791">
    <property type="term" value="F:phosphatase activity"/>
    <property type="evidence" value="ECO:0007669"/>
    <property type="project" value="TreeGrafter"/>
</dbReference>
<dbReference type="SMART" id="SM00331">
    <property type="entry name" value="PP2C_SIG"/>
    <property type="match status" value="1"/>
</dbReference>
<dbReference type="PANTHER" id="PTHR43156:SF2">
    <property type="entry name" value="STAGE II SPORULATION PROTEIN E"/>
    <property type="match status" value="1"/>
</dbReference>
<keyword evidence="1" id="KW-0378">Hydrolase</keyword>
<dbReference type="SUPFAM" id="SSF81606">
    <property type="entry name" value="PP2C-like"/>
    <property type="match status" value="1"/>
</dbReference>
<evidence type="ECO:0000259" key="2">
    <source>
        <dbReference type="SMART" id="SM00331"/>
    </source>
</evidence>
<sequence length="392" mass="43259">MAYVSEVYARSLTKADEELCGDQTEVFRDGDSTIVVLADGLGSGVKANILATMTAKISGTMVRRGASLKETMETLASTLPECSVRKMAYSTFTLARIRDNGQVYVVEFDNPKFILVRRGEIREIPKARMEIQGKILYESRFTMDPEDFLVFISDGVVYAGTGPTMNLNWTWDDVAGFLSSLSRKDHTVRAMVLQLMGVVGALYSGKPGDDSTALGIKLHEKQDLSLFIGPPADPQDDALLFQEIEKRRREKHRIIIAGGTTANIYARESQRILEKEGQTEAGVPPTSALPGIDLVTEGVLTVHEVIELLKRLLAENPDEGVLKDLAKSDASATMARMIVEECTSLNIVLGMAVNPDHQVPDFPLNFEVKVRQIDELRTLTEQLGRSVKVSYM</sequence>
<dbReference type="Pfam" id="PF07228">
    <property type="entry name" value="SpoIIE"/>
    <property type="match status" value="1"/>
</dbReference>
<dbReference type="AlphaFoldDB" id="A0A941HPC4"/>
<dbReference type="Proteomes" id="UP000675379">
    <property type="component" value="Unassembled WGS sequence"/>
</dbReference>
<accession>A0A941HPC4</accession>
<feature type="domain" description="PPM-type phosphatase" evidence="2">
    <location>
        <begin position="4"/>
        <end position="218"/>
    </location>
</feature>
<evidence type="ECO:0000313" key="3">
    <source>
        <dbReference type="EMBL" id="MBR0574915.1"/>
    </source>
</evidence>
<name>A0A941HPC4_9CLOT</name>
<protein>
    <submittedName>
        <fullName evidence="3">SpoIIE family protein phosphatase</fullName>
    </submittedName>
</protein>
<organism evidence="3 4">
    <name type="scientific">Proteiniclasticum sediminis</name>
    <dbReference type="NCBI Taxonomy" id="2804028"/>
    <lineage>
        <taxon>Bacteria</taxon>
        <taxon>Bacillati</taxon>
        <taxon>Bacillota</taxon>
        <taxon>Clostridia</taxon>
        <taxon>Eubacteriales</taxon>
        <taxon>Clostridiaceae</taxon>
        <taxon>Proteiniclasticum</taxon>
    </lineage>
</organism>
<evidence type="ECO:0000313" key="4">
    <source>
        <dbReference type="Proteomes" id="UP000675379"/>
    </source>
</evidence>
<comment type="caution">
    <text evidence="3">The sequence shown here is derived from an EMBL/GenBank/DDBJ whole genome shotgun (WGS) entry which is preliminary data.</text>
</comment>
<dbReference type="InterPro" id="IPR052016">
    <property type="entry name" value="Bact_Sigma-Reg"/>
</dbReference>